<protein>
    <submittedName>
        <fullName evidence="2">Uncharacterized protein</fullName>
    </submittedName>
</protein>
<feature type="non-terminal residue" evidence="2">
    <location>
        <position position="1"/>
    </location>
</feature>
<gene>
    <name evidence="2" type="ORF">FALBO_3175</name>
</gene>
<keyword evidence="3" id="KW-1185">Reference proteome</keyword>
<feature type="compositionally biased region" description="Low complexity" evidence="1">
    <location>
        <begin position="1363"/>
        <end position="1377"/>
    </location>
</feature>
<dbReference type="Proteomes" id="UP000554235">
    <property type="component" value="Unassembled WGS sequence"/>
</dbReference>
<feature type="region of interest" description="Disordered" evidence="1">
    <location>
        <begin position="1820"/>
        <end position="1843"/>
    </location>
</feature>
<feature type="compositionally biased region" description="Polar residues" evidence="1">
    <location>
        <begin position="159"/>
        <end position="173"/>
    </location>
</feature>
<feature type="compositionally biased region" description="Basic and acidic residues" evidence="1">
    <location>
        <begin position="1278"/>
        <end position="1288"/>
    </location>
</feature>
<evidence type="ECO:0000313" key="3">
    <source>
        <dbReference type="Proteomes" id="UP000554235"/>
    </source>
</evidence>
<evidence type="ECO:0000256" key="1">
    <source>
        <dbReference type="SAM" id="MobiDB-lite"/>
    </source>
</evidence>
<feature type="compositionally biased region" description="Low complexity" evidence="1">
    <location>
        <begin position="1332"/>
        <end position="1342"/>
    </location>
</feature>
<dbReference type="OrthoDB" id="5243188at2759"/>
<feature type="non-terminal residue" evidence="2">
    <location>
        <position position="1880"/>
    </location>
</feature>
<feature type="region of interest" description="Disordered" evidence="1">
    <location>
        <begin position="816"/>
        <end position="843"/>
    </location>
</feature>
<feature type="compositionally biased region" description="Acidic residues" evidence="1">
    <location>
        <begin position="1233"/>
        <end position="1254"/>
    </location>
</feature>
<dbReference type="EMBL" id="JAADYS010000420">
    <property type="protein sequence ID" value="KAF4469924.1"/>
    <property type="molecule type" value="Genomic_DNA"/>
</dbReference>
<evidence type="ECO:0000313" key="2">
    <source>
        <dbReference type="EMBL" id="KAF4469924.1"/>
    </source>
</evidence>
<name>A0A8H4LL93_9HYPO</name>
<feature type="region of interest" description="Disordered" evidence="1">
    <location>
        <begin position="862"/>
        <end position="889"/>
    </location>
</feature>
<sequence length="1880" mass="209954">AFCTDADATSAGELLMQRSLEAVAAATTGLSDTDKEVQATADCLGRDSAPSECEFVRSCVRPYHARQRLLTIPQTTQSQDDSPLSNCVISENQCSAQGISCPPQNDPTSPVPLHQGYAGQATGDWRGIDSGSPNSSMTLGFSFAPFNTAADQFPIATPASDTQLGSPAGHQQQPSSDSAKPPKPSPPLFIEVDSVRRQAEPYRLAIAEFPIDLLTSSWSRGNNRPLDRNHVAHLCRSFRQGNLSRRAEENYIQVTCSAAAVDSIISTIAGSDRRPDNRPVLSFKHWAGVNDEKPKLMTGQHRIEALRDYVKQTGSGSDDLWWTCEFYNKDTLPVELDIKLRVNRRALTLPDSHGQIWLQLASAFDRDPALFSRQKNKNKQALEKRMKDILCLRSETRFPISRLVTLWKNERWRPMISRWCRTQIGRATFNISIWDRMASYRIDDAKLYEADVLETLKTLPTPAAESIQVSDWAKLAAGLGNKTYTTTDVHQLFYPKDSSDGNDSAAPTSRQAGFFGSLDRKTYHDLFRHIIQHHPALPFPDVQSLLRIKKDEGEIMTRVMDHVVRWVNAEPIDIVSRNESNKPLRRQDLMPGIERLMVSACGANWWAQLREEGDDDGGADDVATWLELRSRSLEKQTLDYVRRHMARFKDPSTAHYLALMPEEEHDHSYAERFATDELWMGLFRVVQDTIGPVFRPVWQDSVSDRVGDLCGGDEAHNLDGEARRGPASAITRAICSQIGNIPEVKENPALRGVYASTELGTYIDQAVLAWAAYRCRKAVENNESDDRGPWSDEALRMIQMAHQEYERLLLEMTATVSSNDQQQRPSQGFIPMNKTSGAQGCNRRTREAARLADLSLMQQSIDAATSPSPQSLQLSRNHHGGAEQGQGATGYSSLQQLCPAVEISHSLQPPGEPACDMSYLGLSEEADVEAYLNDLEVVDDDGDDQEEAQEYISPFSADEHYLEEPASIQGSVISTEDGTDQFQRGWRVDRRAGDSWMYADEFIAETNDEAFDGTHALNLLQRRVVLDYGSKKTGSKPASEDDDYYPAFRLDFVSIVGLPRRPICRSSHFFDNITISFRHWSAPYIAKHAQGIDFDLSGRTFRIATGATREAWFILLGEGVEARWALGGKETQMIAFDKWVIFQTLFMDGWTGFLERFSVQDDAFWAEHQPAFHAYDYGANINIEVTEGIANLEEETVMRPAHLDEDDRSDDGDDDEEDSSSLLATQQEWGQVGEEEREDEQDSGPTVEAEDDDGLFVPDVTDSTGDVASQIPLNLSTERTDADHRDVGNEADTNGHNGDDERERRFLQWMNESENTDVGQHIGTQLQDQDDGQANNPQQQQPPLSPDADGDDVDDTRQASDISLSSLPPSSSASAPATEDQREHDALYSPGLMRLREALEAKYNLDNISHVSYALAVDVHCTAADVSPGTEGRRSAVCLLADRNRVAGEFYGSNYTFYPLGFHPAYGNFTSDRPPAFLDSDLFTVMKENMSHQNQGADVLSFGFFQGYSNLKRSIRHGPHDLLASHGLATAALTIPSTEAQRTARIKDKQQRMLAQVRGWLTPSNPEASIPFAREQQRVEAAMQANEFAFRFEQVISIDARRLVRRRRNFSSVLQPIFQLMRLFLKEKQLYAGILRRFSPDIFPGVMVAFAKVMQAAIAEMDRRFREAGSKGLGMALSEGVAALDRLGNFCFTGDPRVLPTKVMRLLGTMDSLKTCGWPFISPRMLDIREGRGLVNLVGWPQLSNGRPVLMHVASLEYHYDRTVASNRHSQLWFAELGGRSIDGMDRMTTFLHEVFRDLWVPETVAFIARQVRRGLNRGLRSGGGGRSGVGAAHHGDVDASNDDDSAQAIVALEAWEAREYPFRTSCVYWNPSPRSSLTP</sequence>
<feature type="region of interest" description="Disordered" evidence="1">
    <location>
        <begin position="102"/>
        <end position="131"/>
    </location>
</feature>
<feature type="region of interest" description="Disordered" evidence="1">
    <location>
        <begin position="1199"/>
        <end position="1301"/>
    </location>
</feature>
<organism evidence="2 3">
    <name type="scientific">Fusarium albosuccineum</name>
    <dbReference type="NCBI Taxonomy" id="1237068"/>
    <lineage>
        <taxon>Eukaryota</taxon>
        <taxon>Fungi</taxon>
        <taxon>Dikarya</taxon>
        <taxon>Ascomycota</taxon>
        <taxon>Pezizomycotina</taxon>
        <taxon>Sordariomycetes</taxon>
        <taxon>Hypocreomycetidae</taxon>
        <taxon>Hypocreales</taxon>
        <taxon>Nectriaceae</taxon>
        <taxon>Fusarium</taxon>
        <taxon>Fusarium decemcellulare species complex</taxon>
    </lineage>
</organism>
<feature type="region of interest" description="Disordered" evidence="1">
    <location>
        <begin position="157"/>
        <end position="189"/>
    </location>
</feature>
<feature type="region of interest" description="Disordered" evidence="1">
    <location>
        <begin position="1327"/>
        <end position="1384"/>
    </location>
</feature>
<reference evidence="2 3" key="1">
    <citation type="submission" date="2020-01" db="EMBL/GenBank/DDBJ databases">
        <title>Identification and distribution of gene clusters putatively required for synthesis of sphingolipid metabolism inhibitors in phylogenetically diverse species of the filamentous fungus Fusarium.</title>
        <authorList>
            <person name="Kim H.-S."/>
            <person name="Busman M."/>
            <person name="Brown D.W."/>
            <person name="Divon H."/>
            <person name="Uhlig S."/>
            <person name="Proctor R.H."/>
        </authorList>
    </citation>
    <scope>NUCLEOTIDE SEQUENCE [LARGE SCALE GENOMIC DNA]</scope>
    <source>
        <strain evidence="2 3">NRRL 20459</strain>
    </source>
</reference>
<feature type="compositionally biased region" description="Polar residues" evidence="1">
    <location>
        <begin position="816"/>
        <end position="826"/>
    </location>
</feature>
<accession>A0A8H4LL93</accession>
<feature type="compositionally biased region" description="Polar residues" evidence="1">
    <location>
        <begin position="1261"/>
        <end position="1277"/>
    </location>
</feature>
<proteinExistence type="predicted"/>
<comment type="caution">
    <text evidence="2">The sequence shown here is derived from an EMBL/GenBank/DDBJ whole genome shotgun (WGS) entry which is preliminary data.</text>
</comment>
<feature type="compositionally biased region" description="Acidic residues" evidence="1">
    <location>
        <begin position="1204"/>
        <end position="1219"/>
    </location>
</feature>
<feature type="compositionally biased region" description="Polar residues" evidence="1">
    <location>
        <begin position="862"/>
        <end position="875"/>
    </location>
</feature>